<keyword evidence="1" id="KW-0560">Oxidoreductase</keyword>
<dbReference type="PRINTS" id="PR00069">
    <property type="entry name" value="ALDKETRDTASE"/>
</dbReference>
<dbReference type="CDD" id="cd19124">
    <property type="entry name" value="AKR_AKR4A_4B"/>
    <property type="match status" value="1"/>
</dbReference>
<sequence length="318" mass="35297">MASASGEIPCIVIGGSSSRGGEVKMPVIGMGSAPDSTCKSSDSKEAIIEAIRQGYRHFDTAFAYGSEAAVGEAIREALRLGLVESREELFVTSKLWCTYNHPHLVLPALQNSLRNLQLDYLDLYLIHWPICAKPGKVAFPIETENVMPLDLKGVWEAMEECQRLGLTRAIGVSNFSVSKLRTLLSLSTTPPAVNQVEMNVAWQQKDLVEFCKAEGIAVTAFSPLRKGGSRGPNEAMENDVVKEIAEERGKCVAQVCLRWLYEEGVSFVVKSHNKERMARNLQIFDWSLTEDDRHKIGKIEQHRLIPAPTKPQIPDLFD</sequence>
<feature type="site" description="Lowers pKa of active site Tyr" evidence="4">
    <location>
        <position position="94"/>
    </location>
</feature>
<feature type="binding site" evidence="3">
    <location>
        <position position="127"/>
    </location>
    <ligand>
        <name>substrate</name>
    </ligand>
</feature>
<dbReference type="Proteomes" id="UP000634136">
    <property type="component" value="Unassembled WGS sequence"/>
</dbReference>
<feature type="active site" description="Proton donor" evidence="2">
    <location>
        <position position="64"/>
    </location>
</feature>
<dbReference type="InterPro" id="IPR023210">
    <property type="entry name" value="NADP_OxRdtase_dom"/>
</dbReference>
<dbReference type="PANTHER" id="PTHR11732">
    <property type="entry name" value="ALDO/KETO REDUCTASE"/>
    <property type="match status" value="1"/>
</dbReference>
<dbReference type="OrthoDB" id="416253at2759"/>
<protein>
    <submittedName>
        <fullName evidence="6">NAD(P)H-dependent 6'-deoxychalcone synthase-like</fullName>
    </submittedName>
</protein>
<dbReference type="PROSITE" id="PS00062">
    <property type="entry name" value="ALDOKETO_REDUCTASE_2"/>
    <property type="match status" value="1"/>
</dbReference>
<dbReference type="InterPro" id="IPR044497">
    <property type="entry name" value="AKR4A/B"/>
</dbReference>
<evidence type="ECO:0000259" key="5">
    <source>
        <dbReference type="Pfam" id="PF00248"/>
    </source>
</evidence>
<dbReference type="EMBL" id="JAAIUW010000005">
    <property type="protein sequence ID" value="KAF7831613.1"/>
    <property type="molecule type" value="Genomic_DNA"/>
</dbReference>
<keyword evidence="7" id="KW-1185">Reference proteome</keyword>
<name>A0A834TZL8_9FABA</name>
<dbReference type="InterPro" id="IPR018170">
    <property type="entry name" value="Aldo/ket_reductase_CS"/>
</dbReference>
<feature type="domain" description="NADP-dependent oxidoreductase" evidence="5">
    <location>
        <begin position="29"/>
        <end position="299"/>
    </location>
</feature>
<proteinExistence type="predicted"/>
<comment type="caution">
    <text evidence="6">The sequence shown here is derived from an EMBL/GenBank/DDBJ whole genome shotgun (WGS) entry which is preliminary data.</text>
</comment>
<dbReference type="Gene3D" id="3.20.20.100">
    <property type="entry name" value="NADP-dependent oxidoreductase domain"/>
    <property type="match status" value="1"/>
</dbReference>
<dbReference type="InterPro" id="IPR036812">
    <property type="entry name" value="NAD(P)_OxRdtase_dom_sf"/>
</dbReference>
<dbReference type="PROSITE" id="PS00798">
    <property type="entry name" value="ALDOKETO_REDUCTASE_1"/>
    <property type="match status" value="1"/>
</dbReference>
<organism evidence="6 7">
    <name type="scientific">Senna tora</name>
    <dbReference type="NCBI Taxonomy" id="362788"/>
    <lineage>
        <taxon>Eukaryota</taxon>
        <taxon>Viridiplantae</taxon>
        <taxon>Streptophyta</taxon>
        <taxon>Embryophyta</taxon>
        <taxon>Tracheophyta</taxon>
        <taxon>Spermatophyta</taxon>
        <taxon>Magnoliopsida</taxon>
        <taxon>eudicotyledons</taxon>
        <taxon>Gunneridae</taxon>
        <taxon>Pentapetalae</taxon>
        <taxon>rosids</taxon>
        <taxon>fabids</taxon>
        <taxon>Fabales</taxon>
        <taxon>Fabaceae</taxon>
        <taxon>Caesalpinioideae</taxon>
        <taxon>Cassia clade</taxon>
        <taxon>Senna</taxon>
    </lineage>
</organism>
<dbReference type="Pfam" id="PF00248">
    <property type="entry name" value="Aldo_ket_red"/>
    <property type="match status" value="1"/>
</dbReference>
<evidence type="ECO:0000256" key="1">
    <source>
        <dbReference type="ARBA" id="ARBA00023002"/>
    </source>
</evidence>
<evidence type="ECO:0000256" key="2">
    <source>
        <dbReference type="PIRSR" id="PIRSR000097-1"/>
    </source>
</evidence>
<dbReference type="SUPFAM" id="SSF51430">
    <property type="entry name" value="NAD(P)-linked oxidoreductase"/>
    <property type="match status" value="1"/>
</dbReference>
<evidence type="ECO:0000313" key="7">
    <source>
        <dbReference type="Proteomes" id="UP000634136"/>
    </source>
</evidence>
<reference evidence="6" key="1">
    <citation type="submission" date="2020-09" db="EMBL/GenBank/DDBJ databases">
        <title>Genome-Enabled Discovery of Anthraquinone Biosynthesis in Senna tora.</title>
        <authorList>
            <person name="Kang S.-H."/>
            <person name="Pandey R.P."/>
            <person name="Lee C.-M."/>
            <person name="Sim J.-S."/>
            <person name="Jeong J.-T."/>
            <person name="Choi B.-S."/>
            <person name="Jung M."/>
            <person name="Ginzburg D."/>
            <person name="Zhao K."/>
            <person name="Won S.Y."/>
            <person name="Oh T.-J."/>
            <person name="Yu Y."/>
            <person name="Kim N.-H."/>
            <person name="Lee O.R."/>
            <person name="Lee T.-H."/>
            <person name="Bashyal P."/>
            <person name="Kim T.-S."/>
            <person name="Lee W.-H."/>
            <person name="Kawkins C."/>
            <person name="Kim C.-K."/>
            <person name="Kim J.S."/>
            <person name="Ahn B.O."/>
            <person name="Rhee S.Y."/>
            <person name="Sohng J.K."/>
        </authorList>
    </citation>
    <scope>NUCLEOTIDE SEQUENCE</scope>
    <source>
        <tissue evidence="6">Leaf</tissue>
    </source>
</reference>
<dbReference type="FunFam" id="3.20.20.100:FF:000014">
    <property type="entry name" value="NAD(P)-linked oxidoreductase superfamily protein"/>
    <property type="match status" value="1"/>
</dbReference>
<dbReference type="InterPro" id="IPR020471">
    <property type="entry name" value="AKR"/>
</dbReference>
<evidence type="ECO:0000313" key="6">
    <source>
        <dbReference type="EMBL" id="KAF7831613.1"/>
    </source>
</evidence>
<evidence type="ECO:0000256" key="3">
    <source>
        <dbReference type="PIRSR" id="PIRSR000097-2"/>
    </source>
</evidence>
<dbReference type="AlphaFoldDB" id="A0A834TZL8"/>
<evidence type="ECO:0000256" key="4">
    <source>
        <dbReference type="PIRSR" id="PIRSR000097-3"/>
    </source>
</evidence>
<dbReference type="PIRSF" id="PIRSF000097">
    <property type="entry name" value="AKR"/>
    <property type="match status" value="1"/>
</dbReference>
<gene>
    <name evidence="6" type="ORF">G2W53_013946</name>
</gene>
<accession>A0A834TZL8</accession>
<dbReference type="GO" id="GO:0044550">
    <property type="term" value="P:secondary metabolite biosynthetic process"/>
    <property type="evidence" value="ECO:0007669"/>
    <property type="project" value="UniProtKB-ARBA"/>
</dbReference>
<dbReference type="GO" id="GO:0016616">
    <property type="term" value="F:oxidoreductase activity, acting on the CH-OH group of donors, NAD or NADP as acceptor"/>
    <property type="evidence" value="ECO:0007669"/>
    <property type="project" value="InterPro"/>
</dbReference>